<evidence type="ECO:0000313" key="3">
    <source>
        <dbReference type="Proteomes" id="UP000006281"/>
    </source>
</evidence>
<dbReference type="STRING" id="1179773.BN6_74370"/>
<dbReference type="AlphaFoldDB" id="K0K370"/>
<gene>
    <name evidence="2" type="ordered locus">BN6_74370</name>
</gene>
<dbReference type="GO" id="GO:0004722">
    <property type="term" value="F:protein serine/threonine phosphatase activity"/>
    <property type="evidence" value="ECO:0007669"/>
    <property type="project" value="InterPro"/>
</dbReference>
<dbReference type="PANTHER" id="PTHR13832:SF827">
    <property type="entry name" value="PROTEIN PHOSPHATASE 1L"/>
    <property type="match status" value="1"/>
</dbReference>
<evidence type="ECO:0000259" key="1">
    <source>
        <dbReference type="PROSITE" id="PS51746"/>
    </source>
</evidence>
<protein>
    <submittedName>
        <fullName evidence="2">Protein serine/threonine phosphatase</fullName>
    </submittedName>
</protein>
<dbReference type="Proteomes" id="UP000006281">
    <property type="component" value="Chromosome"/>
</dbReference>
<proteinExistence type="predicted"/>
<dbReference type="InterPro" id="IPR036457">
    <property type="entry name" value="PPM-type-like_dom_sf"/>
</dbReference>
<dbReference type="KEGG" id="sesp:BN6_74370"/>
<organism evidence="2 3">
    <name type="scientific">Saccharothrix espanaensis (strain ATCC 51144 / DSM 44229 / JCM 9112 / NBRC 15066 / NRRL 15764)</name>
    <dbReference type="NCBI Taxonomy" id="1179773"/>
    <lineage>
        <taxon>Bacteria</taxon>
        <taxon>Bacillati</taxon>
        <taxon>Actinomycetota</taxon>
        <taxon>Actinomycetes</taxon>
        <taxon>Pseudonocardiales</taxon>
        <taxon>Pseudonocardiaceae</taxon>
        <taxon>Saccharothrix</taxon>
    </lineage>
</organism>
<dbReference type="Pfam" id="PF13672">
    <property type="entry name" value="PP2C_2"/>
    <property type="match status" value="1"/>
</dbReference>
<reference evidence="2 3" key="1">
    <citation type="journal article" date="2012" name="BMC Genomics">
        <title>Complete genome sequence of Saccharothrix espanaensis DSM 44229T and comparison to the other completely sequenced Pseudonocardiaceae.</title>
        <authorList>
            <person name="Strobel T."/>
            <person name="Al-Dilaimi A."/>
            <person name="Blom J."/>
            <person name="Gessner A."/>
            <person name="Kalinowski J."/>
            <person name="Luzhetska M."/>
            <person name="Puhler A."/>
            <person name="Szczepanowski R."/>
            <person name="Bechthold A."/>
            <person name="Ruckert C."/>
        </authorList>
    </citation>
    <scope>NUCLEOTIDE SEQUENCE [LARGE SCALE GENOMIC DNA]</scope>
    <source>
        <strain evidence="3">ATCC 51144 / DSM 44229 / JCM 9112 / NBRC 15066 / NRRL 15764</strain>
    </source>
</reference>
<dbReference type="PROSITE" id="PS51746">
    <property type="entry name" value="PPM_2"/>
    <property type="match status" value="1"/>
</dbReference>
<feature type="domain" description="PPM-type phosphatase" evidence="1">
    <location>
        <begin position="19"/>
        <end position="248"/>
    </location>
</feature>
<dbReference type="CDD" id="cd00143">
    <property type="entry name" value="PP2Cc"/>
    <property type="match status" value="1"/>
</dbReference>
<dbReference type="EMBL" id="HE804045">
    <property type="protein sequence ID" value="CCH34665.1"/>
    <property type="molecule type" value="Genomic_DNA"/>
</dbReference>
<sequence length="263" mass="27828">MLLRGTRAGDSLSGMYALRHAVGTDPGLRREANEDSVYFSERLYAVADGMGGHAYGEVASSIAVAVLADLDVDTDDPLSALAGAAREIAIRLTDLAEENFDMRGMGTTLTALLWDGERFAVGHIGDSRCYLVRDGELTQLTRDHTMVQALVDDGRMAAEQAAEHPGRSMLMRALQAGSSHDADLFFHEVAAGDRYLICSDGLSDVVGPAEIGALLTAEPDGDLTVRALIDAANAGGGPDNITCVVVDVLPEGNASWLPQWLQG</sequence>
<dbReference type="PANTHER" id="PTHR13832">
    <property type="entry name" value="PROTEIN PHOSPHATASE 2C"/>
    <property type="match status" value="1"/>
</dbReference>
<dbReference type="InterPro" id="IPR001932">
    <property type="entry name" value="PPM-type_phosphatase-like_dom"/>
</dbReference>
<dbReference type="SMART" id="SM00332">
    <property type="entry name" value="PP2Cc"/>
    <property type="match status" value="1"/>
</dbReference>
<dbReference type="eggNOG" id="COG0631">
    <property type="taxonomic scope" value="Bacteria"/>
</dbReference>
<accession>K0K370</accession>
<dbReference type="Gene3D" id="3.60.40.10">
    <property type="entry name" value="PPM-type phosphatase domain"/>
    <property type="match status" value="1"/>
</dbReference>
<name>K0K370_SACES</name>
<dbReference type="HOGENOM" id="CLU_034545_0_2_11"/>
<dbReference type="InterPro" id="IPR015655">
    <property type="entry name" value="PP2C"/>
</dbReference>
<dbReference type="PATRIC" id="fig|1179773.3.peg.7511"/>
<keyword evidence="3" id="KW-1185">Reference proteome</keyword>
<dbReference type="SMART" id="SM00331">
    <property type="entry name" value="PP2C_SIG"/>
    <property type="match status" value="1"/>
</dbReference>
<dbReference type="SUPFAM" id="SSF81606">
    <property type="entry name" value="PP2C-like"/>
    <property type="match status" value="1"/>
</dbReference>
<evidence type="ECO:0000313" key="2">
    <source>
        <dbReference type="EMBL" id="CCH34665.1"/>
    </source>
</evidence>